<reference evidence="2 3" key="2">
    <citation type="submission" date="2019-08" db="EMBL/GenBank/DDBJ databases">
        <title>Jejuicoccus antrihumi gen. nov., sp. nov., a new member of the family Dermacoccaceae isolated from a cave.</title>
        <authorList>
            <person name="Schumann P."/>
            <person name="Kim I.S."/>
        </authorList>
    </citation>
    <scope>NUCLEOTIDE SEQUENCE [LARGE SCALE GENOMIC DNA]</scope>
    <source>
        <strain evidence="2 3">C5-26</strain>
    </source>
</reference>
<evidence type="ECO:0000313" key="3">
    <source>
        <dbReference type="Proteomes" id="UP000320244"/>
    </source>
</evidence>
<accession>A0A563DPZ4</accession>
<feature type="compositionally biased region" description="Polar residues" evidence="1">
    <location>
        <begin position="14"/>
        <end position="30"/>
    </location>
</feature>
<comment type="caution">
    <text evidence="2">The sequence shown here is derived from an EMBL/GenBank/DDBJ whole genome shotgun (WGS) entry which is preliminary data.</text>
</comment>
<evidence type="ECO:0000256" key="1">
    <source>
        <dbReference type="SAM" id="MobiDB-lite"/>
    </source>
</evidence>
<keyword evidence="3" id="KW-1185">Reference proteome</keyword>
<dbReference type="AlphaFoldDB" id="A0A563DPZ4"/>
<dbReference type="PROSITE" id="PS51257">
    <property type="entry name" value="PROKAR_LIPOPROTEIN"/>
    <property type="match status" value="1"/>
</dbReference>
<sequence>MSRPLGPDAGGTGTSANEGTSAASSPVNATSSGCVATAGLMTARDGVISAGPFKANRGLWRAEQGTKFWVETSVNQKPTAAVIRAQLLNSSTQSMVTRRGPDAIATPDGDPPGLFFPGNLRLPRHGTWQITVTIGKDSGCFRVHV</sequence>
<gene>
    <name evidence="2" type="ORF">FGL98_25030</name>
</gene>
<dbReference type="EMBL" id="VCQV01000123">
    <property type="protein sequence ID" value="TWP31774.1"/>
    <property type="molecule type" value="Genomic_DNA"/>
</dbReference>
<name>A0A563DPZ4_9MICO</name>
<protein>
    <submittedName>
        <fullName evidence="2">Uncharacterized protein</fullName>
    </submittedName>
</protein>
<dbReference type="Proteomes" id="UP000320244">
    <property type="component" value="Unassembled WGS sequence"/>
</dbReference>
<dbReference type="RefSeq" id="WP_146321590.1">
    <property type="nucleotide sequence ID" value="NZ_VCQV01000123.1"/>
</dbReference>
<reference evidence="2 3" key="1">
    <citation type="submission" date="2019-05" db="EMBL/GenBank/DDBJ databases">
        <authorList>
            <person name="Lee S.D."/>
        </authorList>
    </citation>
    <scope>NUCLEOTIDE SEQUENCE [LARGE SCALE GENOMIC DNA]</scope>
    <source>
        <strain evidence="2 3">C5-26</strain>
    </source>
</reference>
<organism evidence="2 3">
    <name type="scientific">Leekyejoonella antrihumi</name>
    <dbReference type="NCBI Taxonomy" id="1660198"/>
    <lineage>
        <taxon>Bacteria</taxon>
        <taxon>Bacillati</taxon>
        <taxon>Actinomycetota</taxon>
        <taxon>Actinomycetes</taxon>
        <taxon>Micrococcales</taxon>
        <taxon>Dermacoccaceae</taxon>
        <taxon>Leekyejoonella</taxon>
    </lineage>
</organism>
<feature type="region of interest" description="Disordered" evidence="1">
    <location>
        <begin position="1"/>
        <end position="30"/>
    </location>
</feature>
<evidence type="ECO:0000313" key="2">
    <source>
        <dbReference type="EMBL" id="TWP31774.1"/>
    </source>
</evidence>
<proteinExistence type="predicted"/>